<sequence>MNSCMGGIPLGGLQRSGRNLQSNAAYSSYLPLPLILAPSARIRAQVVFSGWPAGIGPNPAVQRRLKLLSAAPARSNPTVPATGLFPISPDQERLVLPQQRSPTMSPVSGTLPRGVAIGIGLKLALLHPPRGPGLREGAGQAEGPYQCTIRLGRDCGRVPGHARPISLSPDLQDPSSKQAWEGLREGSRACPTHLAQSRSAGPQQQANLLVGASAPWWSVHVMQLVDQLTASLWSVHIIANG</sequence>
<dbReference type="Proteomes" id="UP000010556">
    <property type="component" value="Unassembled WGS sequence"/>
</dbReference>
<dbReference type="EMBL" id="KB103145">
    <property type="protein sequence ID" value="ELK34482.1"/>
    <property type="molecule type" value="Genomic_DNA"/>
</dbReference>
<organism evidence="1 2">
    <name type="scientific">Myotis davidii</name>
    <name type="common">David's myotis</name>
    <dbReference type="NCBI Taxonomy" id="225400"/>
    <lineage>
        <taxon>Eukaryota</taxon>
        <taxon>Metazoa</taxon>
        <taxon>Chordata</taxon>
        <taxon>Craniata</taxon>
        <taxon>Vertebrata</taxon>
        <taxon>Euteleostomi</taxon>
        <taxon>Mammalia</taxon>
        <taxon>Eutheria</taxon>
        <taxon>Laurasiatheria</taxon>
        <taxon>Chiroptera</taxon>
        <taxon>Yangochiroptera</taxon>
        <taxon>Vespertilionidae</taxon>
        <taxon>Myotis</taxon>
    </lineage>
</organism>
<protein>
    <submittedName>
        <fullName evidence="1">Uncharacterized protein</fullName>
    </submittedName>
</protein>
<evidence type="ECO:0000313" key="1">
    <source>
        <dbReference type="EMBL" id="ELK34482.1"/>
    </source>
</evidence>
<gene>
    <name evidence="1" type="ORF">MDA_GLEAN10001866</name>
</gene>
<keyword evidence="2" id="KW-1185">Reference proteome</keyword>
<dbReference type="AlphaFoldDB" id="L5M842"/>
<name>L5M842_MYODS</name>
<proteinExistence type="predicted"/>
<accession>L5M842</accession>
<evidence type="ECO:0000313" key="2">
    <source>
        <dbReference type="Proteomes" id="UP000010556"/>
    </source>
</evidence>
<reference evidence="2" key="1">
    <citation type="journal article" date="2013" name="Science">
        <title>Comparative analysis of bat genomes provides insight into the evolution of flight and immunity.</title>
        <authorList>
            <person name="Zhang G."/>
            <person name="Cowled C."/>
            <person name="Shi Z."/>
            <person name="Huang Z."/>
            <person name="Bishop-Lilly K.A."/>
            <person name="Fang X."/>
            <person name="Wynne J.W."/>
            <person name="Xiong Z."/>
            <person name="Baker M.L."/>
            <person name="Zhao W."/>
            <person name="Tachedjian M."/>
            <person name="Zhu Y."/>
            <person name="Zhou P."/>
            <person name="Jiang X."/>
            <person name="Ng J."/>
            <person name="Yang L."/>
            <person name="Wu L."/>
            <person name="Xiao J."/>
            <person name="Feng Y."/>
            <person name="Chen Y."/>
            <person name="Sun X."/>
            <person name="Zhang Y."/>
            <person name="Marsh G.A."/>
            <person name="Crameri G."/>
            <person name="Broder C.C."/>
            <person name="Frey K.G."/>
            <person name="Wang L.F."/>
            <person name="Wang J."/>
        </authorList>
    </citation>
    <scope>NUCLEOTIDE SEQUENCE [LARGE SCALE GENOMIC DNA]</scope>
</reference>